<evidence type="ECO:0000313" key="4">
    <source>
        <dbReference type="EMBL" id="VAW06596.1"/>
    </source>
</evidence>
<keyword evidence="4" id="KW-0560">Oxidoreductase</keyword>
<keyword evidence="2" id="KW-0004">4Fe-4S</keyword>
<name>A0A3B0THR9_9ZZZZ</name>
<sequence>MSIRPYRDILRRKSRQIMVGNVAVGGDAPISVQSMTNSLTTDVAATIDQIRQMEDAGVDMVRVSCPDRPSTAALKKIIAGVTVPVIA</sequence>
<dbReference type="InterPro" id="IPR011005">
    <property type="entry name" value="Dihydropteroate_synth-like_sf"/>
</dbReference>
<dbReference type="Pfam" id="PF04551">
    <property type="entry name" value="GcpE"/>
    <property type="match status" value="1"/>
</dbReference>
<dbReference type="InterPro" id="IPR004588">
    <property type="entry name" value="IspG_bac-typ"/>
</dbReference>
<gene>
    <name evidence="4" type="ORF">MNBD_ALPHA01-272</name>
</gene>
<protein>
    <submittedName>
        <fullName evidence="4">(E)-4-hydroxy-3-methylbut-2-enyl-diphosphate synthase (Flavodoxin)</fullName>
        <ecNumber evidence="4">1.17.7.3</ecNumber>
    </submittedName>
</protein>
<dbReference type="GO" id="GO:0051539">
    <property type="term" value="F:4 iron, 4 sulfur cluster binding"/>
    <property type="evidence" value="ECO:0007669"/>
    <property type="project" value="UniProtKB-KW"/>
</dbReference>
<feature type="domain" description="IspG TIM-barrel" evidence="3">
    <location>
        <begin position="14"/>
        <end position="87"/>
    </location>
</feature>
<dbReference type="PANTHER" id="PTHR30454:SF0">
    <property type="entry name" value="4-HYDROXY-3-METHYLBUT-2-EN-1-YL DIPHOSPHATE SYNTHASE (FERREDOXIN), CHLOROPLASTIC"/>
    <property type="match status" value="1"/>
</dbReference>
<keyword evidence="2" id="KW-0411">Iron-sulfur</keyword>
<evidence type="ECO:0000256" key="1">
    <source>
        <dbReference type="ARBA" id="ARBA00001966"/>
    </source>
</evidence>
<organism evidence="4">
    <name type="scientific">hydrothermal vent metagenome</name>
    <dbReference type="NCBI Taxonomy" id="652676"/>
    <lineage>
        <taxon>unclassified sequences</taxon>
        <taxon>metagenomes</taxon>
        <taxon>ecological metagenomes</taxon>
    </lineage>
</organism>
<dbReference type="GO" id="GO:0019288">
    <property type="term" value="P:isopentenyl diphosphate biosynthetic process, methylerythritol 4-phosphate pathway"/>
    <property type="evidence" value="ECO:0007669"/>
    <property type="project" value="TreeGrafter"/>
</dbReference>
<evidence type="ECO:0000259" key="3">
    <source>
        <dbReference type="Pfam" id="PF04551"/>
    </source>
</evidence>
<dbReference type="GO" id="GO:0046429">
    <property type="term" value="F:4-hydroxy-3-methylbut-2-en-1-yl diphosphate synthase activity (ferredoxin)"/>
    <property type="evidence" value="ECO:0007669"/>
    <property type="project" value="InterPro"/>
</dbReference>
<keyword evidence="2" id="KW-0408">Iron</keyword>
<feature type="non-terminal residue" evidence="4">
    <location>
        <position position="87"/>
    </location>
</feature>
<dbReference type="InterPro" id="IPR058578">
    <property type="entry name" value="IspG_TIM"/>
</dbReference>
<keyword evidence="2" id="KW-0479">Metal-binding</keyword>
<dbReference type="Gene3D" id="3.20.20.20">
    <property type="entry name" value="Dihydropteroate synthase-like"/>
    <property type="match status" value="1"/>
</dbReference>
<accession>A0A3B0THR9</accession>
<reference evidence="4" key="1">
    <citation type="submission" date="2018-06" db="EMBL/GenBank/DDBJ databases">
        <authorList>
            <person name="Zhirakovskaya E."/>
        </authorList>
    </citation>
    <scope>NUCLEOTIDE SEQUENCE</scope>
</reference>
<comment type="cofactor">
    <cofactor evidence="1">
        <name>[4Fe-4S] cluster</name>
        <dbReference type="ChEBI" id="CHEBI:49883"/>
    </cofactor>
</comment>
<dbReference type="EMBL" id="UOEJ01000246">
    <property type="protein sequence ID" value="VAW06596.1"/>
    <property type="molecule type" value="Genomic_DNA"/>
</dbReference>
<dbReference type="GO" id="GO:0016114">
    <property type="term" value="P:terpenoid biosynthetic process"/>
    <property type="evidence" value="ECO:0007669"/>
    <property type="project" value="InterPro"/>
</dbReference>
<dbReference type="EC" id="1.17.7.3" evidence="4"/>
<dbReference type="AlphaFoldDB" id="A0A3B0THR9"/>
<evidence type="ECO:0000256" key="2">
    <source>
        <dbReference type="ARBA" id="ARBA00022485"/>
    </source>
</evidence>
<dbReference type="PANTHER" id="PTHR30454">
    <property type="entry name" value="4-HYDROXY-3-METHYLBUT-2-EN-1-YL DIPHOSPHATE SYNTHASE"/>
    <property type="match status" value="1"/>
</dbReference>
<proteinExistence type="predicted"/>
<dbReference type="GO" id="GO:0141197">
    <property type="term" value="F:4-hydroxy-3-methylbut-2-enyl-diphosphate synthase activity (flavodoxin)"/>
    <property type="evidence" value="ECO:0007669"/>
    <property type="project" value="UniProtKB-EC"/>
</dbReference>